<keyword evidence="4" id="KW-1185">Reference proteome</keyword>
<evidence type="ECO:0000313" key="4">
    <source>
        <dbReference type="Proteomes" id="UP000831290"/>
    </source>
</evidence>
<dbReference type="AlphaFoldDB" id="A0A9E6ZRJ8"/>
<name>A0A9E6ZRJ8_9FLAO</name>
<accession>A0A9E6ZRJ8</accession>
<dbReference type="Pfam" id="PF04264">
    <property type="entry name" value="YceI"/>
    <property type="match status" value="1"/>
</dbReference>
<keyword evidence="1" id="KW-0732">Signal</keyword>
<dbReference type="KEGG" id="fbm:MQE35_17520"/>
<reference evidence="3" key="1">
    <citation type="submission" date="2022-03" db="EMBL/GenBank/DDBJ databases">
        <title>Description of Abyssus ytuae gen. nov., sp. nov., a novel member of the family Flavobacteriaceae isolated from the sediment of Mariana Trench.</title>
        <authorList>
            <person name="Zhang J."/>
            <person name="Xu X."/>
        </authorList>
    </citation>
    <scope>NUCLEOTIDE SEQUENCE</scope>
    <source>
        <strain evidence="3">MT3330</strain>
    </source>
</reference>
<dbReference type="Proteomes" id="UP000831290">
    <property type="component" value="Chromosome"/>
</dbReference>
<proteinExistence type="predicted"/>
<dbReference type="SUPFAM" id="SSF101874">
    <property type="entry name" value="YceI-like"/>
    <property type="match status" value="1"/>
</dbReference>
<dbReference type="InterPro" id="IPR036761">
    <property type="entry name" value="TTHA0802/YceI-like_sf"/>
</dbReference>
<dbReference type="Gene3D" id="2.40.128.110">
    <property type="entry name" value="Lipid/polyisoprenoid-binding, YceI-like"/>
    <property type="match status" value="1"/>
</dbReference>
<sequence length="178" mass="20335">MKLKKYSLSILALLLITFAVTAQENLIRTDPNTSYVNFSIEGENISGTIAGVDTFIILDKDHLDKSSIQGSATVKTINTGNFIRDKKLLGKKHLNEKEFPTITFESTNIQELEPNVYMVEGDLTIKDITERIYVEAVFAEDRIQALSHFNTFDFELSFKGDEHHKVDLYFELFYPDTE</sequence>
<evidence type="ECO:0000313" key="3">
    <source>
        <dbReference type="EMBL" id="UOB17523.1"/>
    </source>
</evidence>
<dbReference type="InterPro" id="IPR007372">
    <property type="entry name" value="Lipid/polyisoprenoid-bd_YceI"/>
</dbReference>
<gene>
    <name evidence="3" type="ORF">MQE35_17520</name>
</gene>
<organism evidence="3 4">
    <name type="scientific">Abyssalbus ytuae</name>
    <dbReference type="NCBI Taxonomy" id="2926907"/>
    <lineage>
        <taxon>Bacteria</taxon>
        <taxon>Pseudomonadati</taxon>
        <taxon>Bacteroidota</taxon>
        <taxon>Flavobacteriia</taxon>
        <taxon>Flavobacteriales</taxon>
        <taxon>Flavobacteriaceae</taxon>
        <taxon>Abyssalbus</taxon>
    </lineage>
</organism>
<dbReference type="EMBL" id="CP094358">
    <property type="protein sequence ID" value="UOB17523.1"/>
    <property type="molecule type" value="Genomic_DNA"/>
</dbReference>
<dbReference type="PANTHER" id="PTHR34406:SF1">
    <property type="entry name" value="PROTEIN YCEI"/>
    <property type="match status" value="1"/>
</dbReference>
<dbReference type="PANTHER" id="PTHR34406">
    <property type="entry name" value="PROTEIN YCEI"/>
    <property type="match status" value="1"/>
</dbReference>
<protein>
    <submittedName>
        <fullName evidence="3">YceI family protein</fullName>
    </submittedName>
</protein>
<dbReference type="RefSeq" id="WP_255843034.1">
    <property type="nucleotide sequence ID" value="NZ_CP094358.1"/>
</dbReference>
<feature type="chain" id="PRO_5039579410" evidence="1">
    <location>
        <begin position="23"/>
        <end position="178"/>
    </location>
</feature>
<feature type="domain" description="Lipid/polyisoprenoid-binding YceI-like" evidence="2">
    <location>
        <begin position="26"/>
        <end position="173"/>
    </location>
</feature>
<evidence type="ECO:0000256" key="1">
    <source>
        <dbReference type="SAM" id="SignalP"/>
    </source>
</evidence>
<feature type="signal peptide" evidence="1">
    <location>
        <begin position="1"/>
        <end position="22"/>
    </location>
</feature>
<dbReference type="SMART" id="SM00867">
    <property type="entry name" value="YceI"/>
    <property type="match status" value="1"/>
</dbReference>
<evidence type="ECO:0000259" key="2">
    <source>
        <dbReference type="SMART" id="SM00867"/>
    </source>
</evidence>